<feature type="chain" id="PRO_5030856989" evidence="2">
    <location>
        <begin position="35"/>
        <end position="186"/>
    </location>
</feature>
<feature type="transmembrane region" description="Helical" evidence="1">
    <location>
        <begin position="131"/>
        <end position="154"/>
    </location>
</feature>
<sequence>MTTPRGSKPPTTPALAFLLLLLVLMATALPSCHAFAPNRQLASPTRPSSSIPKPQQMHTTTALASTVTDLAQNSDVWVFVVGIIPFAWATVEFWRRIAFGEAFGTGSDSVIIGMEDAPQDSRGRRVLGQDALITAYILFALAFGTLGIVLYAVVSSSPVPEILPGAATDADAIGDVIGSVVSSSSS</sequence>
<evidence type="ECO:0000256" key="1">
    <source>
        <dbReference type="SAM" id="Phobius"/>
    </source>
</evidence>
<proteinExistence type="predicted"/>
<protein>
    <submittedName>
        <fullName evidence="3">Uncharacterized protein</fullName>
    </submittedName>
</protein>
<evidence type="ECO:0000313" key="3">
    <source>
        <dbReference type="EMBL" id="CAD8329190.1"/>
    </source>
</evidence>
<keyword evidence="1" id="KW-0472">Membrane</keyword>
<keyword evidence="1" id="KW-1133">Transmembrane helix</keyword>
<accession>A0A7R9WPQ8</accession>
<evidence type="ECO:0000256" key="2">
    <source>
        <dbReference type="SAM" id="SignalP"/>
    </source>
</evidence>
<keyword evidence="1" id="KW-0812">Transmembrane</keyword>
<keyword evidence="2" id="KW-0732">Signal</keyword>
<dbReference type="EMBL" id="HBEF01002055">
    <property type="protein sequence ID" value="CAD8329190.1"/>
    <property type="molecule type" value="Transcribed_RNA"/>
</dbReference>
<reference evidence="3" key="1">
    <citation type="submission" date="2021-01" db="EMBL/GenBank/DDBJ databases">
        <authorList>
            <person name="Corre E."/>
            <person name="Pelletier E."/>
            <person name="Niang G."/>
            <person name="Scheremetjew M."/>
            <person name="Finn R."/>
            <person name="Kale V."/>
            <person name="Holt S."/>
            <person name="Cochrane G."/>
            <person name="Meng A."/>
            <person name="Brown T."/>
            <person name="Cohen L."/>
        </authorList>
    </citation>
    <scope>NUCLEOTIDE SEQUENCE</scope>
    <source>
        <strain evidence="3">CCMP3328</strain>
    </source>
</reference>
<organism evidence="3">
    <name type="scientific">Craspedostauros australis</name>
    <dbReference type="NCBI Taxonomy" id="1486917"/>
    <lineage>
        <taxon>Eukaryota</taxon>
        <taxon>Sar</taxon>
        <taxon>Stramenopiles</taxon>
        <taxon>Ochrophyta</taxon>
        <taxon>Bacillariophyta</taxon>
        <taxon>Bacillariophyceae</taxon>
        <taxon>Bacillariophycidae</taxon>
        <taxon>Naviculales</taxon>
        <taxon>Naviculaceae</taxon>
        <taxon>Craspedostauros</taxon>
    </lineage>
</organism>
<gene>
    <name evidence="3" type="ORF">CAUS1442_LOCUS1288</name>
</gene>
<name>A0A7R9WPQ8_9STRA</name>
<feature type="signal peptide" evidence="2">
    <location>
        <begin position="1"/>
        <end position="34"/>
    </location>
</feature>
<dbReference type="AlphaFoldDB" id="A0A7R9WPQ8"/>